<dbReference type="OrthoDB" id="3173at2759"/>
<dbReference type="Proteomes" id="UP001153620">
    <property type="component" value="Chromosome 2"/>
</dbReference>
<evidence type="ECO:0000313" key="14">
    <source>
        <dbReference type="Proteomes" id="UP001153620"/>
    </source>
</evidence>
<protein>
    <recommendedName>
        <fullName evidence="9">tRNA-uridine aminocarboxypropyltransferase 1</fullName>
        <ecNumber evidence="2">2.5.1.25</ecNumber>
    </recommendedName>
    <alternativeName>
        <fullName evidence="10">DTW domain-containing protein 1</fullName>
    </alternativeName>
</protein>
<dbReference type="SMART" id="SM01144">
    <property type="entry name" value="DTW"/>
    <property type="match status" value="1"/>
</dbReference>
<evidence type="ECO:0000256" key="5">
    <source>
        <dbReference type="ARBA" id="ARBA00022694"/>
    </source>
</evidence>
<evidence type="ECO:0000313" key="13">
    <source>
        <dbReference type="EMBL" id="CAG9804379.1"/>
    </source>
</evidence>
<keyword evidence="6" id="KW-0539">Nucleus</keyword>
<name>A0A9N9RT34_9DIPT</name>
<evidence type="ECO:0000256" key="4">
    <source>
        <dbReference type="ARBA" id="ARBA00022691"/>
    </source>
</evidence>
<evidence type="ECO:0000256" key="2">
    <source>
        <dbReference type="ARBA" id="ARBA00012386"/>
    </source>
</evidence>
<evidence type="ECO:0000256" key="3">
    <source>
        <dbReference type="ARBA" id="ARBA00022679"/>
    </source>
</evidence>
<organism evidence="13 14">
    <name type="scientific">Chironomus riparius</name>
    <dbReference type="NCBI Taxonomy" id="315576"/>
    <lineage>
        <taxon>Eukaryota</taxon>
        <taxon>Metazoa</taxon>
        <taxon>Ecdysozoa</taxon>
        <taxon>Arthropoda</taxon>
        <taxon>Hexapoda</taxon>
        <taxon>Insecta</taxon>
        <taxon>Pterygota</taxon>
        <taxon>Neoptera</taxon>
        <taxon>Endopterygota</taxon>
        <taxon>Diptera</taxon>
        <taxon>Nematocera</taxon>
        <taxon>Chironomoidea</taxon>
        <taxon>Chironomidae</taxon>
        <taxon>Chironominae</taxon>
        <taxon>Chironomus</taxon>
    </lineage>
</organism>
<evidence type="ECO:0000256" key="1">
    <source>
        <dbReference type="ARBA" id="ARBA00004123"/>
    </source>
</evidence>
<comment type="subcellular location">
    <subcellularLocation>
        <location evidence="1">Nucleus</location>
    </subcellularLocation>
</comment>
<feature type="domain" description="DTW" evidence="12">
    <location>
        <begin position="35"/>
        <end position="309"/>
    </location>
</feature>
<keyword evidence="4" id="KW-0949">S-adenosyl-L-methionine</keyword>
<evidence type="ECO:0000256" key="10">
    <source>
        <dbReference type="ARBA" id="ARBA00042508"/>
    </source>
</evidence>
<sequence length="320" mass="37579">MRNFEKPYPSLNIADYSHIFKVNERFKCDSCKKNRKFFCYSCSIPHPEITVPNIKLPFKIDIVKHRQESDGKSTSCHAKMLAGSQVNIYEYPNIPDYEEEKEDCVLIFVSPKAVDVKSLFKGCRKLELKENYGLEKGYRIGTLLTKNLKEIVDEEKQQEVFLNSNKSEEVYTLDNLPFKKVVFIDSTWKQCRGIYQDQRIQALSTVIIQNRITKFWRKQKGAPNWFLSTIEAIHQFTLEFHVNAWGISKSYYDKCLKDFQLLNTDWIPEDKIISHDTQQNELTTPYNGQHDNLLFFFSFVHSLIHSLDNPNQPLPKNNNE</sequence>
<evidence type="ECO:0000259" key="12">
    <source>
        <dbReference type="SMART" id="SM01144"/>
    </source>
</evidence>
<evidence type="ECO:0000256" key="7">
    <source>
        <dbReference type="ARBA" id="ARBA00037050"/>
    </source>
</evidence>
<accession>A0A9N9RT34</accession>
<keyword evidence="14" id="KW-1185">Reference proteome</keyword>
<dbReference type="EMBL" id="OU895878">
    <property type="protein sequence ID" value="CAG9804379.1"/>
    <property type="molecule type" value="Genomic_DNA"/>
</dbReference>
<evidence type="ECO:0000256" key="8">
    <source>
        <dbReference type="ARBA" id="ARBA00038290"/>
    </source>
</evidence>
<evidence type="ECO:0000256" key="6">
    <source>
        <dbReference type="ARBA" id="ARBA00023242"/>
    </source>
</evidence>
<dbReference type="InterPro" id="IPR005636">
    <property type="entry name" value="DTW"/>
</dbReference>
<dbReference type="Pfam" id="PF03942">
    <property type="entry name" value="DTW"/>
    <property type="match status" value="1"/>
</dbReference>
<dbReference type="InterPro" id="IPR051521">
    <property type="entry name" value="tRNA_Mod/Golgi_Maint"/>
</dbReference>
<dbReference type="PANTHER" id="PTHR15627">
    <property type="entry name" value="NATURAL KILLER CELL-SPECIFIC ANTIGEN KLIP1"/>
    <property type="match status" value="1"/>
</dbReference>
<reference evidence="13" key="1">
    <citation type="submission" date="2022-01" db="EMBL/GenBank/DDBJ databases">
        <authorList>
            <person name="King R."/>
        </authorList>
    </citation>
    <scope>NUCLEOTIDE SEQUENCE</scope>
</reference>
<comment type="function">
    <text evidence="7">Catalyzes the formation of 3-(3-amino-3-carboxypropyl)uridine (acp3U) at position 20 in the D-loop of several cytoplasmic tRNAs (acp3U(20)).</text>
</comment>
<dbReference type="GO" id="GO:0006400">
    <property type="term" value="P:tRNA modification"/>
    <property type="evidence" value="ECO:0007669"/>
    <property type="project" value="TreeGrafter"/>
</dbReference>
<comment type="similarity">
    <text evidence="8">Belongs to the TDD superfamily. DTWD1 family.</text>
</comment>
<dbReference type="GO" id="GO:0016432">
    <property type="term" value="F:tRNA-uridine aminocarboxypropyltransferase activity"/>
    <property type="evidence" value="ECO:0007669"/>
    <property type="project" value="UniProtKB-EC"/>
</dbReference>
<keyword evidence="5" id="KW-0819">tRNA processing</keyword>
<evidence type="ECO:0000256" key="11">
    <source>
        <dbReference type="ARBA" id="ARBA00048718"/>
    </source>
</evidence>
<dbReference type="GO" id="GO:0005634">
    <property type="term" value="C:nucleus"/>
    <property type="evidence" value="ECO:0007669"/>
    <property type="project" value="UniProtKB-SubCell"/>
</dbReference>
<evidence type="ECO:0000256" key="9">
    <source>
        <dbReference type="ARBA" id="ARBA00039242"/>
    </source>
</evidence>
<proteinExistence type="inferred from homology"/>
<gene>
    <name evidence="13" type="ORF">CHIRRI_LOCUS7269</name>
</gene>
<dbReference type="EC" id="2.5.1.25" evidence="2"/>
<dbReference type="PANTHER" id="PTHR15627:SF8">
    <property type="entry name" value="TRNA-URIDINE AMINOCARBOXYPROPYLTRANSFERASE 1"/>
    <property type="match status" value="1"/>
</dbReference>
<comment type="catalytic activity">
    <reaction evidence="11">
        <text>a uridine in tRNA + S-adenosyl-L-methionine = a 3-[(3S)-3-amino-3-carboxypropyl]uridine in tRNA + S-methyl-5'-thioadenosine + H(+)</text>
        <dbReference type="Rhea" id="RHEA:62432"/>
        <dbReference type="Rhea" id="RHEA-COMP:13339"/>
        <dbReference type="Rhea" id="RHEA-COMP:16092"/>
        <dbReference type="ChEBI" id="CHEBI:15378"/>
        <dbReference type="ChEBI" id="CHEBI:17509"/>
        <dbReference type="ChEBI" id="CHEBI:59789"/>
        <dbReference type="ChEBI" id="CHEBI:65315"/>
        <dbReference type="ChEBI" id="CHEBI:82930"/>
        <dbReference type="EC" id="2.5.1.25"/>
    </reaction>
</comment>
<reference evidence="13" key="2">
    <citation type="submission" date="2022-10" db="EMBL/GenBank/DDBJ databases">
        <authorList>
            <consortium name="ENA_rothamsted_submissions"/>
            <consortium name="culmorum"/>
            <person name="King R."/>
        </authorList>
    </citation>
    <scope>NUCLEOTIDE SEQUENCE</scope>
</reference>
<keyword evidence="3" id="KW-0808">Transferase</keyword>
<dbReference type="AlphaFoldDB" id="A0A9N9RT34"/>